<name>A0A3L6QVQ7_PANMI</name>
<evidence type="ECO:0000313" key="1">
    <source>
        <dbReference type="EMBL" id="RLM87783.1"/>
    </source>
</evidence>
<dbReference type="OrthoDB" id="1737504at2759"/>
<dbReference type="Proteomes" id="UP000275267">
    <property type="component" value="Unassembled WGS sequence"/>
</dbReference>
<gene>
    <name evidence="1" type="ORF">C2845_PM04G01260</name>
</gene>
<reference evidence="2" key="1">
    <citation type="journal article" date="2019" name="Nat. Commun.">
        <title>The genome of broomcorn millet.</title>
        <authorList>
            <person name="Zou C."/>
            <person name="Miki D."/>
            <person name="Li D."/>
            <person name="Tang Q."/>
            <person name="Xiao L."/>
            <person name="Rajput S."/>
            <person name="Deng P."/>
            <person name="Jia W."/>
            <person name="Huang R."/>
            <person name="Zhang M."/>
            <person name="Sun Y."/>
            <person name="Hu J."/>
            <person name="Fu X."/>
            <person name="Schnable P.S."/>
            <person name="Li F."/>
            <person name="Zhang H."/>
            <person name="Feng B."/>
            <person name="Zhu X."/>
            <person name="Liu R."/>
            <person name="Schnable J.C."/>
            <person name="Zhu J.-K."/>
            <person name="Zhang H."/>
        </authorList>
    </citation>
    <scope>NUCLEOTIDE SEQUENCE [LARGE SCALE GENOMIC DNA]</scope>
</reference>
<protein>
    <submittedName>
        <fullName evidence="1">Uncharacterized protein</fullName>
    </submittedName>
</protein>
<evidence type="ECO:0000313" key="2">
    <source>
        <dbReference type="Proteomes" id="UP000275267"/>
    </source>
</evidence>
<proteinExistence type="predicted"/>
<accession>A0A3L6QVQ7</accession>
<keyword evidence="2" id="KW-1185">Reference proteome</keyword>
<organism evidence="1 2">
    <name type="scientific">Panicum miliaceum</name>
    <name type="common">Proso millet</name>
    <name type="synonym">Broomcorn millet</name>
    <dbReference type="NCBI Taxonomy" id="4540"/>
    <lineage>
        <taxon>Eukaryota</taxon>
        <taxon>Viridiplantae</taxon>
        <taxon>Streptophyta</taxon>
        <taxon>Embryophyta</taxon>
        <taxon>Tracheophyta</taxon>
        <taxon>Spermatophyta</taxon>
        <taxon>Magnoliopsida</taxon>
        <taxon>Liliopsida</taxon>
        <taxon>Poales</taxon>
        <taxon>Poaceae</taxon>
        <taxon>PACMAD clade</taxon>
        <taxon>Panicoideae</taxon>
        <taxon>Panicodae</taxon>
        <taxon>Paniceae</taxon>
        <taxon>Panicinae</taxon>
        <taxon>Panicum</taxon>
        <taxon>Panicum sect. Panicum</taxon>
    </lineage>
</organism>
<dbReference type="EMBL" id="PQIB02000011">
    <property type="protein sequence ID" value="RLM87783.1"/>
    <property type="molecule type" value="Genomic_DNA"/>
</dbReference>
<comment type="caution">
    <text evidence="1">The sequence shown here is derived from an EMBL/GenBank/DDBJ whole genome shotgun (WGS) entry which is preliminary data.</text>
</comment>
<dbReference type="AlphaFoldDB" id="A0A3L6QVQ7"/>
<dbReference type="STRING" id="4540.A0A3L6QVQ7"/>
<sequence>MQCIIKMRAKAPNVADLTVIKAAISGLRIGSCCEYLERYKPRTVGELFDVMQEYCKSDRGAGEESKP</sequence>